<gene>
    <name evidence="6" type="ORF">SAMN02745213_00956</name>
</gene>
<protein>
    <submittedName>
        <fullName evidence="6">Flagella basal body rod protein</fullName>
    </submittedName>
</protein>
<dbReference type="InterPro" id="IPR001444">
    <property type="entry name" value="Flag_bb_rod_N"/>
</dbReference>
<evidence type="ECO:0000256" key="4">
    <source>
        <dbReference type="SAM" id="MobiDB-lite"/>
    </source>
</evidence>
<comment type="similarity">
    <text evidence="2">Belongs to the flagella basal body rod proteins family.</text>
</comment>
<evidence type="ECO:0000313" key="7">
    <source>
        <dbReference type="Proteomes" id="UP000242432"/>
    </source>
</evidence>
<dbReference type="PANTHER" id="PTHR30033">
    <property type="entry name" value="FLAGELLAR HOOK-ASSOCIATED PROTEIN 1"/>
    <property type="match status" value="1"/>
</dbReference>
<organism evidence="6 7">
    <name type="scientific">Succinivibrio dextrinosolvens DSM 3072</name>
    <dbReference type="NCBI Taxonomy" id="1123324"/>
    <lineage>
        <taxon>Bacteria</taxon>
        <taxon>Pseudomonadati</taxon>
        <taxon>Pseudomonadota</taxon>
        <taxon>Gammaproteobacteria</taxon>
        <taxon>Aeromonadales</taxon>
        <taxon>Succinivibrionaceae</taxon>
        <taxon>Succinivibrio</taxon>
    </lineage>
</organism>
<feature type="compositionally biased region" description="Polar residues" evidence="4">
    <location>
        <begin position="46"/>
        <end position="69"/>
    </location>
</feature>
<dbReference type="InterPro" id="IPR002371">
    <property type="entry name" value="FlgK"/>
</dbReference>
<proteinExistence type="inferred from homology"/>
<dbReference type="PANTHER" id="PTHR30033:SF1">
    <property type="entry name" value="FLAGELLAR HOOK-ASSOCIATED PROTEIN 1"/>
    <property type="match status" value="1"/>
</dbReference>
<keyword evidence="7" id="KW-1185">Reference proteome</keyword>
<evidence type="ECO:0000256" key="3">
    <source>
        <dbReference type="ARBA" id="ARBA00023143"/>
    </source>
</evidence>
<dbReference type="GO" id="GO:0044780">
    <property type="term" value="P:bacterial-type flagellum assembly"/>
    <property type="evidence" value="ECO:0007669"/>
    <property type="project" value="InterPro"/>
</dbReference>
<keyword evidence="3" id="KW-0975">Bacterial flagellum</keyword>
<accession>A0A1T4V7A4</accession>
<dbReference type="Pfam" id="PF00460">
    <property type="entry name" value="Flg_bb_rod"/>
    <property type="match status" value="1"/>
</dbReference>
<evidence type="ECO:0000259" key="5">
    <source>
        <dbReference type="Pfam" id="PF00460"/>
    </source>
</evidence>
<keyword evidence="6" id="KW-0282">Flagellum</keyword>
<keyword evidence="6" id="KW-0969">Cilium</keyword>
<reference evidence="7" key="1">
    <citation type="submission" date="2017-02" db="EMBL/GenBank/DDBJ databases">
        <authorList>
            <person name="Varghese N."/>
            <person name="Submissions S."/>
        </authorList>
    </citation>
    <scope>NUCLEOTIDE SEQUENCE [LARGE SCALE GENOMIC DNA]</scope>
    <source>
        <strain evidence="7">DSM 3072</strain>
    </source>
</reference>
<dbReference type="EMBL" id="FUXX01000012">
    <property type="protein sequence ID" value="SKA60804.1"/>
    <property type="molecule type" value="Genomic_DNA"/>
</dbReference>
<sequence>MSLAISTSGLDVNQFRMNSTAHNIANANTENFHSQQVVSSESVSEKNTASGTSVNEVKKSSQTGVNLSSELTDMKKDEVVYKANAKAVQVQNKTMGSLLDTVA</sequence>
<feature type="region of interest" description="Disordered" evidence="4">
    <location>
        <begin position="35"/>
        <end position="69"/>
    </location>
</feature>
<dbReference type="GO" id="GO:0005198">
    <property type="term" value="F:structural molecule activity"/>
    <property type="evidence" value="ECO:0007669"/>
    <property type="project" value="InterPro"/>
</dbReference>
<dbReference type="GO" id="GO:0009424">
    <property type="term" value="C:bacterial-type flagellum hook"/>
    <property type="evidence" value="ECO:0007669"/>
    <property type="project" value="InterPro"/>
</dbReference>
<dbReference type="AlphaFoldDB" id="A0A1T4V7A4"/>
<feature type="domain" description="Flagellar basal body rod protein N-terminal" evidence="5">
    <location>
        <begin position="5"/>
        <end position="32"/>
    </location>
</feature>
<evidence type="ECO:0000313" key="6">
    <source>
        <dbReference type="EMBL" id="SKA60804.1"/>
    </source>
</evidence>
<comment type="subcellular location">
    <subcellularLocation>
        <location evidence="1">Bacterial flagellum</location>
    </subcellularLocation>
</comment>
<evidence type="ECO:0000256" key="1">
    <source>
        <dbReference type="ARBA" id="ARBA00004365"/>
    </source>
</evidence>
<evidence type="ECO:0000256" key="2">
    <source>
        <dbReference type="ARBA" id="ARBA00009677"/>
    </source>
</evidence>
<dbReference type="RefSeq" id="WP_031491722.1">
    <property type="nucleotide sequence ID" value="NZ_FUXX01000012.1"/>
</dbReference>
<name>A0A1T4V7A4_9GAMM</name>
<dbReference type="Proteomes" id="UP000242432">
    <property type="component" value="Unassembled WGS sequence"/>
</dbReference>
<keyword evidence="6" id="KW-0966">Cell projection</keyword>